<evidence type="ECO:0000256" key="2">
    <source>
        <dbReference type="SAM" id="Coils"/>
    </source>
</evidence>
<dbReference type="Proteomes" id="UP000789831">
    <property type="component" value="Unassembled WGS sequence"/>
</dbReference>
<comment type="caution">
    <text evidence="4">The sequence shown here is derived from an EMBL/GenBank/DDBJ whole genome shotgun (WGS) entry which is preliminary data.</text>
</comment>
<evidence type="ECO:0000259" key="3">
    <source>
        <dbReference type="PROSITE" id="PS50118"/>
    </source>
</evidence>
<accession>A0A9N9D5R2</accession>
<dbReference type="GO" id="GO:0005634">
    <property type="term" value="C:nucleus"/>
    <property type="evidence" value="ECO:0007669"/>
    <property type="project" value="UniProtKB-UniRule"/>
</dbReference>
<keyword evidence="1" id="KW-0539">Nucleus</keyword>
<evidence type="ECO:0000313" key="4">
    <source>
        <dbReference type="EMBL" id="CAG8623417.1"/>
    </source>
</evidence>
<proteinExistence type="predicted"/>
<feature type="DNA-binding region" description="HMG box" evidence="1">
    <location>
        <begin position="32"/>
        <end position="99"/>
    </location>
</feature>
<dbReference type="GO" id="GO:0003677">
    <property type="term" value="F:DNA binding"/>
    <property type="evidence" value="ECO:0007669"/>
    <property type="project" value="UniProtKB-UniRule"/>
</dbReference>
<feature type="coiled-coil region" evidence="2">
    <location>
        <begin position="206"/>
        <end position="233"/>
    </location>
</feature>
<dbReference type="InterPro" id="IPR009071">
    <property type="entry name" value="HMG_box_dom"/>
</dbReference>
<keyword evidence="1" id="KW-0238">DNA-binding</keyword>
<dbReference type="OrthoDB" id="2372466at2759"/>
<dbReference type="PROSITE" id="PS50118">
    <property type="entry name" value="HMG_BOX_2"/>
    <property type="match status" value="1"/>
</dbReference>
<evidence type="ECO:0000313" key="5">
    <source>
        <dbReference type="Proteomes" id="UP000789831"/>
    </source>
</evidence>
<feature type="non-terminal residue" evidence="4">
    <location>
        <position position="1"/>
    </location>
</feature>
<sequence length="239" mass="27508">QMATPNIFIPSYPPNISVKELIKPANRKQKKPANAPNAFMIYRANYCREIRNDRKISQPDISSMASQAWKQAPPNVKETYLKLARQAREIYLAQKDENHLITDGDIDSSQSSKSRNRHDFRATIKSDALINNQQNGITEEINPLVFGTIETKEISLSDFKFTNIPYYSDTLENELVVKQNGITEEINPLVFETNETKEISLSDFKFINMQCRIDTLENELAAQQNEINSMREIIFKLFV</sequence>
<dbReference type="SUPFAM" id="SSF47095">
    <property type="entry name" value="HMG-box"/>
    <property type="match status" value="1"/>
</dbReference>
<evidence type="ECO:0000256" key="1">
    <source>
        <dbReference type="PROSITE-ProRule" id="PRU00267"/>
    </source>
</evidence>
<dbReference type="InterPro" id="IPR036910">
    <property type="entry name" value="HMG_box_dom_sf"/>
</dbReference>
<reference evidence="4" key="1">
    <citation type="submission" date="2021-06" db="EMBL/GenBank/DDBJ databases">
        <authorList>
            <person name="Kallberg Y."/>
            <person name="Tangrot J."/>
            <person name="Rosling A."/>
        </authorList>
    </citation>
    <scope>NUCLEOTIDE SEQUENCE</scope>
    <source>
        <strain evidence="4">MT106</strain>
    </source>
</reference>
<name>A0A9N9D5R2_9GLOM</name>
<keyword evidence="5" id="KW-1185">Reference proteome</keyword>
<protein>
    <submittedName>
        <fullName evidence="4">1676_t:CDS:1</fullName>
    </submittedName>
</protein>
<feature type="domain" description="HMG box" evidence="3">
    <location>
        <begin position="32"/>
        <end position="99"/>
    </location>
</feature>
<dbReference type="SMART" id="SM00398">
    <property type="entry name" value="HMG"/>
    <property type="match status" value="1"/>
</dbReference>
<dbReference type="Gene3D" id="1.10.30.10">
    <property type="entry name" value="High mobility group box domain"/>
    <property type="match status" value="1"/>
</dbReference>
<dbReference type="Pfam" id="PF00505">
    <property type="entry name" value="HMG_box"/>
    <property type="match status" value="1"/>
</dbReference>
<organism evidence="4 5">
    <name type="scientific">Ambispora gerdemannii</name>
    <dbReference type="NCBI Taxonomy" id="144530"/>
    <lineage>
        <taxon>Eukaryota</taxon>
        <taxon>Fungi</taxon>
        <taxon>Fungi incertae sedis</taxon>
        <taxon>Mucoromycota</taxon>
        <taxon>Glomeromycotina</taxon>
        <taxon>Glomeromycetes</taxon>
        <taxon>Archaeosporales</taxon>
        <taxon>Ambisporaceae</taxon>
        <taxon>Ambispora</taxon>
    </lineage>
</organism>
<keyword evidence="2" id="KW-0175">Coiled coil</keyword>
<gene>
    <name evidence="4" type="ORF">AGERDE_LOCUS10168</name>
</gene>
<dbReference type="AlphaFoldDB" id="A0A9N9D5R2"/>
<dbReference type="EMBL" id="CAJVPL010002966">
    <property type="protein sequence ID" value="CAG8623417.1"/>
    <property type="molecule type" value="Genomic_DNA"/>
</dbReference>